<evidence type="ECO:0000259" key="5">
    <source>
        <dbReference type="PROSITE" id="PS51898"/>
    </source>
</evidence>
<dbReference type="InterPro" id="IPR050808">
    <property type="entry name" value="Phage_Integrase"/>
</dbReference>
<gene>
    <name evidence="6" type="ORF">AV942_04285</name>
</gene>
<keyword evidence="4" id="KW-0233">DNA recombination</keyword>
<dbReference type="PANTHER" id="PTHR30629:SF6">
    <property type="entry name" value="PROPHAGE INTEGRASE INTA-RELATED"/>
    <property type="match status" value="1"/>
</dbReference>
<keyword evidence="3" id="KW-0238">DNA-binding</keyword>
<feature type="domain" description="Tyr recombinase" evidence="5">
    <location>
        <begin position="206"/>
        <end position="379"/>
    </location>
</feature>
<comment type="similarity">
    <text evidence="1">Belongs to the 'phage' integrase family.</text>
</comment>
<dbReference type="GO" id="GO:0015074">
    <property type="term" value="P:DNA integration"/>
    <property type="evidence" value="ECO:0007669"/>
    <property type="project" value="UniProtKB-KW"/>
</dbReference>
<protein>
    <recommendedName>
        <fullName evidence="5">Tyr recombinase domain-containing protein</fullName>
    </recommendedName>
</protein>
<dbReference type="GO" id="GO:0003677">
    <property type="term" value="F:DNA binding"/>
    <property type="evidence" value="ECO:0007669"/>
    <property type="project" value="UniProtKB-KW"/>
</dbReference>
<dbReference type="CDD" id="cd00801">
    <property type="entry name" value="INT_P4_C"/>
    <property type="match status" value="1"/>
</dbReference>
<organism evidence="6 7">
    <name type="scientific">Alteromonas mediterranea</name>
    <dbReference type="NCBI Taxonomy" id="314275"/>
    <lineage>
        <taxon>Bacteria</taxon>
        <taxon>Pseudomonadati</taxon>
        <taxon>Pseudomonadota</taxon>
        <taxon>Gammaproteobacteria</taxon>
        <taxon>Alteromonadales</taxon>
        <taxon>Alteromonadaceae</taxon>
        <taxon>Alteromonas/Salinimonas group</taxon>
        <taxon>Alteromonas</taxon>
    </lineage>
</organism>
<evidence type="ECO:0000313" key="6">
    <source>
        <dbReference type="EMBL" id="AMJ77586.1"/>
    </source>
</evidence>
<evidence type="ECO:0000256" key="2">
    <source>
        <dbReference type="ARBA" id="ARBA00022908"/>
    </source>
</evidence>
<dbReference type="EMBL" id="CP013928">
    <property type="protein sequence ID" value="AMJ77586.1"/>
    <property type="molecule type" value="Genomic_DNA"/>
</dbReference>
<dbReference type="PANTHER" id="PTHR30629">
    <property type="entry name" value="PROPHAGE INTEGRASE"/>
    <property type="match status" value="1"/>
</dbReference>
<evidence type="ECO:0000256" key="1">
    <source>
        <dbReference type="ARBA" id="ARBA00008857"/>
    </source>
</evidence>
<dbReference type="Proteomes" id="UP000061468">
    <property type="component" value="Chromosome"/>
</dbReference>
<dbReference type="AlphaFoldDB" id="A0AAC9ACT5"/>
<sequence>MKYTKFTDGLLRQASKENFVCRDVIVPQLQFRPAKAHGKVGYFHCLYSEGGVSTSKALGEYPIVNLQEARKQARKWLVEQHAKRYKLSSVERFTNVGELLGWYQSNIAQQELNSFRTIKNKSHRVESLLRPYLSEVGISDCSSQLLDKVWLRPLNNRFSPSTLRGAFQTLKAAFKQAHGLRYIDENLLSDINFNMLLPASIKPKKAALAGLPLSEVIKQFQHFSPPDRFLCLLCLGFLTRNTETVMARWRDFDTEKMSWSIPEEHTKTGSALTLPLSTYSLKWLSDYKRQQRRYCRSRFLFPVKQGRSSWSSSYAAQRVMKASKGRFTLHDLRKYGSTYLRDSGVDYYLVERLLNHKKTHLDATYIHTTLRAPLMEVIEYWHRNISEVIKS</sequence>
<evidence type="ECO:0000256" key="4">
    <source>
        <dbReference type="ARBA" id="ARBA00023172"/>
    </source>
</evidence>
<accession>A0AAC9ACT5</accession>
<dbReference type="InterPro" id="IPR013762">
    <property type="entry name" value="Integrase-like_cat_sf"/>
</dbReference>
<dbReference type="InterPro" id="IPR002104">
    <property type="entry name" value="Integrase_catalytic"/>
</dbReference>
<dbReference type="SUPFAM" id="SSF56349">
    <property type="entry name" value="DNA breaking-rejoining enzymes"/>
    <property type="match status" value="1"/>
</dbReference>
<dbReference type="GO" id="GO:0006310">
    <property type="term" value="P:DNA recombination"/>
    <property type="evidence" value="ECO:0007669"/>
    <property type="project" value="UniProtKB-KW"/>
</dbReference>
<dbReference type="Gene3D" id="1.10.443.10">
    <property type="entry name" value="Intergrase catalytic core"/>
    <property type="match status" value="1"/>
</dbReference>
<dbReference type="InterPro" id="IPR010998">
    <property type="entry name" value="Integrase_recombinase_N"/>
</dbReference>
<dbReference type="Pfam" id="PF00589">
    <property type="entry name" value="Phage_integrase"/>
    <property type="match status" value="1"/>
</dbReference>
<dbReference type="RefSeq" id="WP_015066345.1">
    <property type="nucleotide sequence ID" value="NZ_CAXGIV010000108.1"/>
</dbReference>
<proteinExistence type="inferred from homology"/>
<dbReference type="PROSITE" id="PS51898">
    <property type="entry name" value="TYR_RECOMBINASE"/>
    <property type="match status" value="1"/>
</dbReference>
<evidence type="ECO:0000256" key="3">
    <source>
        <dbReference type="ARBA" id="ARBA00023125"/>
    </source>
</evidence>
<keyword evidence="2" id="KW-0229">DNA integration</keyword>
<evidence type="ECO:0000313" key="7">
    <source>
        <dbReference type="Proteomes" id="UP000061468"/>
    </source>
</evidence>
<name>A0AAC9ACT5_9ALTE</name>
<reference evidence="6 7" key="1">
    <citation type="submission" date="2015-12" db="EMBL/GenBank/DDBJ databases">
        <title>Intraspecies pangenome expansion in the marine bacterium Alteromonas.</title>
        <authorList>
            <person name="Lopez-Perez M."/>
            <person name="Rodriguez-Valera F."/>
        </authorList>
    </citation>
    <scope>NUCLEOTIDE SEQUENCE [LARGE SCALE GENOMIC DNA]</scope>
    <source>
        <strain evidence="6 7">UM8</strain>
    </source>
</reference>
<dbReference type="InterPro" id="IPR011010">
    <property type="entry name" value="DNA_brk_join_enz"/>
</dbReference>
<dbReference type="Gene3D" id="1.10.150.130">
    <property type="match status" value="1"/>
</dbReference>